<protein>
    <submittedName>
        <fullName evidence="4">Uncharacterized protein</fullName>
    </submittedName>
</protein>
<feature type="compositionally biased region" description="Low complexity" evidence="3">
    <location>
        <begin position="204"/>
        <end position="220"/>
    </location>
</feature>
<name>D8UAK7_VOLCA</name>
<keyword evidence="2" id="KW-0560">Oxidoreductase</keyword>
<feature type="region of interest" description="Disordered" evidence="3">
    <location>
        <begin position="122"/>
        <end position="146"/>
    </location>
</feature>
<reference evidence="4 5" key="1">
    <citation type="journal article" date="2010" name="Science">
        <title>Genomic analysis of organismal complexity in the multicellular green alga Volvox carteri.</title>
        <authorList>
            <person name="Prochnik S.E."/>
            <person name="Umen J."/>
            <person name="Nedelcu A.M."/>
            <person name="Hallmann A."/>
            <person name="Miller S.M."/>
            <person name="Nishii I."/>
            <person name="Ferris P."/>
            <person name="Kuo A."/>
            <person name="Mitros T."/>
            <person name="Fritz-Laylin L.K."/>
            <person name="Hellsten U."/>
            <person name="Chapman J."/>
            <person name="Simakov O."/>
            <person name="Rensing S.A."/>
            <person name="Terry A."/>
            <person name="Pangilinan J."/>
            <person name="Kapitonov V."/>
            <person name="Jurka J."/>
            <person name="Salamov A."/>
            <person name="Shapiro H."/>
            <person name="Schmutz J."/>
            <person name="Grimwood J."/>
            <person name="Lindquist E."/>
            <person name="Lucas S."/>
            <person name="Grigoriev I.V."/>
            <person name="Schmitt R."/>
            <person name="Kirk D."/>
            <person name="Rokhsar D.S."/>
        </authorList>
    </citation>
    <scope>NUCLEOTIDE SEQUENCE [LARGE SCALE GENOMIC DNA]</scope>
    <source>
        <strain evidence="5">f. Nagariensis / Eve</strain>
    </source>
</reference>
<dbReference type="EMBL" id="GL378374">
    <property type="protein sequence ID" value="EFJ43277.1"/>
    <property type="molecule type" value="Genomic_DNA"/>
</dbReference>
<dbReference type="Proteomes" id="UP000001058">
    <property type="component" value="Unassembled WGS sequence"/>
</dbReference>
<evidence type="ECO:0000313" key="5">
    <source>
        <dbReference type="Proteomes" id="UP000001058"/>
    </source>
</evidence>
<dbReference type="GeneID" id="9626437"/>
<evidence type="ECO:0000256" key="1">
    <source>
        <dbReference type="ARBA" id="ARBA00022857"/>
    </source>
</evidence>
<keyword evidence="1" id="KW-0521">NADP</keyword>
<dbReference type="InterPro" id="IPR051721">
    <property type="entry name" value="Biopterin_syn/organic_redct"/>
</dbReference>
<dbReference type="OrthoDB" id="549812at2759"/>
<dbReference type="STRING" id="3068.D8UAK7"/>
<dbReference type="RefSeq" id="XP_002955637.1">
    <property type="nucleotide sequence ID" value="XM_002955591.1"/>
</dbReference>
<evidence type="ECO:0000256" key="3">
    <source>
        <dbReference type="SAM" id="MobiDB-lite"/>
    </source>
</evidence>
<dbReference type="AlphaFoldDB" id="D8UAK7"/>
<feature type="region of interest" description="Disordered" evidence="3">
    <location>
        <begin position="297"/>
        <end position="347"/>
    </location>
</feature>
<evidence type="ECO:0000256" key="2">
    <source>
        <dbReference type="ARBA" id="ARBA00023002"/>
    </source>
</evidence>
<accession>D8UAK7</accession>
<organism evidence="5">
    <name type="scientific">Volvox carteri f. nagariensis</name>
    <dbReference type="NCBI Taxonomy" id="3068"/>
    <lineage>
        <taxon>Eukaryota</taxon>
        <taxon>Viridiplantae</taxon>
        <taxon>Chlorophyta</taxon>
        <taxon>core chlorophytes</taxon>
        <taxon>Chlorophyceae</taxon>
        <taxon>CS clade</taxon>
        <taxon>Chlamydomonadales</taxon>
        <taxon>Volvocaceae</taxon>
        <taxon>Volvox</taxon>
    </lineage>
</organism>
<dbReference type="InParanoid" id="D8UAK7"/>
<proteinExistence type="predicted"/>
<dbReference type="KEGG" id="vcn:VOLCADRAFT_96616"/>
<feature type="compositionally biased region" description="Low complexity" evidence="3">
    <location>
        <begin position="315"/>
        <end position="338"/>
    </location>
</feature>
<dbReference type="PANTHER" id="PTHR44085:SF2">
    <property type="entry name" value="SEPIAPTERIN REDUCTASE"/>
    <property type="match status" value="1"/>
</dbReference>
<dbReference type="SUPFAM" id="SSF51735">
    <property type="entry name" value="NAD(P)-binding Rossmann-fold domains"/>
    <property type="match status" value="1"/>
</dbReference>
<dbReference type="PANTHER" id="PTHR44085">
    <property type="entry name" value="SEPIAPTERIN REDUCTASE"/>
    <property type="match status" value="1"/>
</dbReference>
<dbReference type="GO" id="GO:0006729">
    <property type="term" value="P:tetrahydrobiopterin biosynthetic process"/>
    <property type="evidence" value="ECO:0007669"/>
    <property type="project" value="TreeGrafter"/>
</dbReference>
<gene>
    <name evidence="4" type="ORF">VOLCADRAFT_96616</name>
</gene>
<feature type="compositionally biased region" description="Low complexity" evidence="3">
    <location>
        <begin position="122"/>
        <end position="138"/>
    </location>
</feature>
<dbReference type="Gene3D" id="3.40.50.720">
    <property type="entry name" value="NAD(P)-binding Rossmann-like Domain"/>
    <property type="match status" value="1"/>
</dbReference>
<sequence>MKQIRHFRIVAKVVNPESVRWLAISGLAGNGPDKKPLPLPRVPTKGGTIAASASADGVAAACGGGSIHDPTTSVVSATTAPATSSASTAATAWSHDIILLASDRSRLGQFVQAELAPLLQQQQRQPQAATAAAPAQQAEPSSPRLRGVTHIRTACFDLGDLEGLETHIVRLLSPASTKPATDAGPAGNGNNGIGSEDMPVKHPSQAASWLATSTSTSVAADGGGGGGSEGAGLLPLPPSAYTHVLLVHNAGQVGDLVPLELQVLANIRRQTDLNVTSFAHLTAAVLRTFLYTPRLEPPPVPASADAATEASEPTSSQQPPGQQHSQQPQPPGQQQQQQDRQDHQSRQRRVITIVNISSVSVDQPYEHFSLYGMGKAARHMIVRSVAHEAALRETGGLVETAAAAAKGASAAAAAAAAAVGGAPLQWECSPGNTTGGGGGGGGGLQPAAVARVRALSYAPGAIDTEMQAAAREALPAGSLKSRFEDNARNGRLVDPRVSAQVLYDILAADAYDNGGHWFKKFSDMGELGTLTGKSCEHRSQQVDIMLVCMCGLPSVVLIVRALEDGMVQVQRDFCLRCAGLKQVPLRLYDS</sequence>
<dbReference type="GO" id="GO:0004757">
    <property type="term" value="F:sepiapterin reductase (NADP+) activity"/>
    <property type="evidence" value="ECO:0007669"/>
    <property type="project" value="TreeGrafter"/>
</dbReference>
<keyword evidence="5" id="KW-1185">Reference proteome</keyword>
<feature type="compositionally biased region" description="Gly residues" evidence="3">
    <location>
        <begin position="221"/>
        <end position="230"/>
    </location>
</feature>
<dbReference type="InterPro" id="IPR036291">
    <property type="entry name" value="NAD(P)-bd_dom_sf"/>
</dbReference>
<feature type="region of interest" description="Disordered" evidence="3">
    <location>
        <begin position="175"/>
        <end position="231"/>
    </location>
</feature>
<evidence type="ECO:0000313" key="4">
    <source>
        <dbReference type="EMBL" id="EFJ43277.1"/>
    </source>
</evidence>